<evidence type="ECO:0000313" key="2">
    <source>
        <dbReference type="WBParaSite" id="PDA_v2.g1873.t1"/>
    </source>
</evidence>
<organism evidence="1 2">
    <name type="scientific">Panagrolaimus davidi</name>
    <dbReference type="NCBI Taxonomy" id="227884"/>
    <lineage>
        <taxon>Eukaryota</taxon>
        <taxon>Metazoa</taxon>
        <taxon>Ecdysozoa</taxon>
        <taxon>Nematoda</taxon>
        <taxon>Chromadorea</taxon>
        <taxon>Rhabditida</taxon>
        <taxon>Tylenchina</taxon>
        <taxon>Panagrolaimomorpha</taxon>
        <taxon>Panagrolaimoidea</taxon>
        <taxon>Panagrolaimidae</taxon>
        <taxon>Panagrolaimus</taxon>
    </lineage>
</organism>
<protein>
    <submittedName>
        <fullName evidence="2">Uncharacterized protein</fullName>
    </submittedName>
</protein>
<keyword evidence="1" id="KW-1185">Reference proteome</keyword>
<reference evidence="2" key="1">
    <citation type="submission" date="2022-11" db="UniProtKB">
        <authorList>
            <consortium name="WormBaseParasite"/>
        </authorList>
    </citation>
    <scope>IDENTIFICATION</scope>
</reference>
<accession>A0A914PRF8</accession>
<dbReference type="Proteomes" id="UP000887578">
    <property type="component" value="Unplaced"/>
</dbReference>
<proteinExistence type="predicted"/>
<evidence type="ECO:0000313" key="1">
    <source>
        <dbReference type="Proteomes" id="UP000887578"/>
    </source>
</evidence>
<sequence length="84" mass="9796">MFIQMQESYSEKKKSLVFNTVKNLPNIPKPPRLISLKEITLKEMDATEDKVYDGYVLEARILEWSYLMEGIATIIEDKNGDVER</sequence>
<name>A0A914PRF8_9BILA</name>
<dbReference type="WBParaSite" id="PDA_v2.g1873.t1">
    <property type="protein sequence ID" value="PDA_v2.g1873.t1"/>
    <property type="gene ID" value="PDA_v2.g1873"/>
</dbReference>
<dbReference type="AlphaFoldDB" id="A0A914PRF8"/>